<reference evidence="2 3" key="1">
    <citation type="submission" date="2017-02" db="EMBL/GenBank/DDBJ databases">
        <title>Pseudoalteromonas ulvae TC14 Genome.</title>
        <authorList>
            <person name="Molmeret M."/>
        </authorList>
    </citation>
    <scope>NUCLEOTIDE SEQUENCE [LARGE SCALE GENOMIC DNA]</scope>
    <source>
        <strain evidence="2">TC14</strain>
    </source>
</reference>
<feature type="transmembrane region" description="Helical" evidence="1">
    <location>
        <begin position="59"/>
        <end position="81"/>
    </location>
</feature>
<dbReference type="RefSeq" id="WP_086742969.1">
    <property type="nucleotide sequence ID" value="NZ_MWPV01000001.1"/>
</dbReference>
<dbReference type="InterPro" id="IPR001646">
    <property type="entry name" value="5peptide_repeat"/>
</dbReference>
<gene>
    <name evidence="2" type="ORF">B1199_04875</name>
</gene>
<feature type="transmembrane region" description="Helical" evidence="1">
    <location>
        <begin position="21"/>
        <end position="39"/>
    </location>
</feature>
<keyword evidence="1" id="KW-1133">Transmembrane helix</keyword>
<dbReference type="Pfam" id="PF13599">
    <property type="entry name" value="Pentapeptide_4"/>
    <property type="match status" value="1"/>
</dbReference>
<comment type="caution">
    <text evidence="2">The sequence shown here is derived from an EMBL/GenBank/DDBJ whole genome shotgun (WGS) entry which is preliminary data.</text>
</comment>
<dbReference type="Gene3D" id="2.160.20.80">
    <property type="entry name" value="E3 ubiquitin-protein ligase SopA"/>
    <property type="match status" value="2"/>
</dbReference>
<dbReference type="OrthoDB" id="156143at2"/>
<sequence>MSENVINKSFEISSNQNRSRLIFSSTVFLFLMMIVVNTSDIDLLQLDALFPLLIIKLEIPIKLFYLVSPFLIFSLHLFVFVNLNEHLKLAELWAKTKINKQAKFPFLINFLLFDYSSNTFVKQIVFYICFLLYFIFPLSALVFILFRFADYQSLAFTFYHFLLVILDVIIIYKLTKGGNVSNLLLGEKWQKFQVKFFLLSIVIISLFFCILVALINYSPFTVKSLKQHFYFPSLEISKQDVNDRLLANSKLKSKHLNLSSFDMTGRNINFIKLSNVDFTGVKLSSVKASFGYFDDVIFSNSQLNETRFSNSHFNKVSFEEAQISNSDFAHCTFDNSRLKNSRLNGNNFQFCNVKNSNLIELDWYETKGDFIKISSSNLDQSYFYGKNSSLTFAEISGAEFNNARFTEVNMDGISLTNSRLIGAQFRSVSSTAPSFVNTNLSASYFKKVDIFSANFNHTAFIGSIFETVNILASEFYPSDFNNCIMINMELTGTDFKKNNHYDIPEGKCIAFNENPTYQEENILKIKNKITQTIMKFNGIHKGREYKVLKNALERLNYIESKDLIIKNRPELLEVFYKKALFKSRQNNKKNASPIFKSVTLGSPENLLNSHSENQIENLKQLSCKNKYAARAYVSNYFDFRGSWLGVYNIPKYSDYFTVSALLNYMSEHCPEHIDYASKKFGFGKSIETVMGTIIIQLGSEKSPMP</sequence>
<dbReference type="Pfam" id="PF00805">
    <property type="entry name" value="Pentapeptide"/>
    <property type="match status" value="1"/>
</dbReference>
<keyword evidence="1" id="KW-0812">Transmembrane</keyword>
<evidence type="ECO:0000313" key="2">
    <source>
        <dbReference type="EMBL" id="OUL59579.1"/>
    </source>
</evidence>
<dbReference type="Proteomes" id="UP000194841">
    <property type="component" value="Unassembled WGS sequence"/>
</dbReference>
<evidence type="ECO:0008006" key="4">
    <source>
        <dbReference type="Google" id="ProtNLM"/>
    </source>
</evidence>
<feature type="transmembrane region" description="Helical" evidence="1">
    <location>
        <begin position="158"/>
        <end position="175"/>
    </location>
</feature>
<protein>
    <recommendedName>
        <fullName evidence="4">Pentapeptide repeat-containing protein</fullName>
    </recommendedName>
</protein>
<evidence type="ECO:0000313" key="3">
    <source>
        <dbReference type="Proteomes" id="UP000194841"/>
    </source>
</evidence>
<keyword evidence="3" id="KW-1185">Reference proteome</keyword>
<proteinExistence type="predicted"/>
<dbReference type="PANTHER" id="PTHR14136:SF17">
    <property type="entry name" value="BTB_POZ DOMAIN-CONTAINING PROTEIN KCTD9"/>
    <property type="match status" value="1"/>
</dbReference>
<organism evidence="2 3">
    <name type="scientific">Pseudoalteromonas ulvae</name>
    <dbReference type="NCBI Taxonomy" id="107327"/>
    <lineage>
        <taxon>Bacteria</taxon>
        <taxon>Pseudomonadati</taxon>
        <taxon>Pseudomonadota</taxon>
        <taxon>Gammaproteobacteria</taxon>
        <taxon>Alteromonadales</taxon>
        <taxon>Pseudoalteromonadaceae</taxon>
        <taxon>Pseudoalteromonas</taxon>
    </lineage>
</organism>
<dbReference type="PANTHER" id="PTHR14136">
    <property type="entry name" value="BTB_POZ DOMAIN-CONTAINING PROTEIN KCTD9"/>
    <property type="match status" value="1"/>
</dbReference>
<accession>A0A244CWG2</accession>
<name>A0A244CWG2_PSEDV</name>
<dbReference type="AlphaFoldDB" id="A0A244CWG2"/>
<feature type="transmembrane region" description="Helical" evidence="1">
    <location>
        <begin position="196"/>
        <end position="217"/>
    </location>
</feature>
<dbReference type="SUPFAM" id="SSF141571">
    <property type="entry name" value="Pentapeptide repeat-like"/>
    <property type="match status" value="2"/>
</dbReference>
<evidence type="ECO:0000256" key="1">
    <source>
        <dbReference type="SAM" id="Phobius"/>
    </source>
</evidence>
<feature type="transmembrane region" description="Helical" evidence="1">
    <location>
        <begin position="124"/>
        <end position="146"/>
    </location>
</feature>
<dbReference type="InterPro" id="IPR051082">
    <property type="entry name" value="Pentapeptide-BTB/POZ_domain"/>
</dbReference>
<keyword evidence="1" id="KW-0472">Membrane</keyword>
<dbReference type="EMBL" id="MWPV01000001">
    <property type="protein sequence ID" value="OUL59579.1"/>
    <property type="molecule type" value="Genomic_DNA"/>
</dbReference>